<dbReference type="InterPro" id="IPR028098">
    <property type="entry name" value="Glyco_trans_4-like_N"/>
</dbReference>
<organism evidence="3 4">
    <name type="scientific">Dyadobacter psychrophilus</name>
    <dbReference type="NCBI Taxonomy" id="651661"/>
    <lineage>
        <taxon>Bacteria</taxon>
        <taxon>Pseudomonadati</taxon>
        <taxon>Bacteroidota</taxon>
        <taxon>Cytophagia</taxon>
        <taxon>Cytophagales</taxon>
        <taxon>Spirosomataceae</taxon>
        <taxon>Dyadobacter</taxon>
    </lineage>
</organism>
<dbReference type="Gene3D" id="3.40.50.2000">
    <property type="entry name" value="Glycogen Phosphorylase B"/>
    <property type="match status" value="2"/>
</dbReference>
<dbReference type="Pfam" id="PF00534">
    <property type="entry name" value="Glycos_transf_1"/>
    <property type="match status" value="1"/>
</dbReference>
<dbReference type="GO" id="GO:0016757">
    <property type="term" value="F:glycosyltransferase activity"/>
    <property type="evidence" value="ECO:0007669"/>
    <property type="project" value="InterPro"/>
</dbReference>
<proteinExistence type="predicted"/>
<gene>
    <name evidence="3" type="ORF">SAMN05660293_05294</name>
</gene>
<keyword evidence="3" id="KW-0808">Transferase</keyword>
<dbReference type="PANTHER" id="PTHR45947:SF13">
    <property type="entry name" value="TRANSFERASE"/>
    <property type="match status" value="1"/>
</dbReference>
<dbReference type="SUPFAM" id="SSF53756">
    <property type="entry name" value="UDP-Glycosyltransferase/glycogen phosphorylase"/>
    <property type="match status" value="1"/>
</dbReference>
<name>A0A1T5HD18_9BACT</name>
<dbReference type="OrthoDB" id="9787111at2"/>
<dbReference type="RefSeq" id="WP_082217729.1">
    <property type="nucleotide sequence ID" value="NZ_FUZA01000011.1"/>
</dbReference>
<evidence type="ECO:0000313" key="3">
    <source>
        <dbReference type="EMBL" id="SKC18421.1"/>
    </source>
</evidence>
<dbReference type="CDD" id="cd03801">
    <property type="entry name" value="GT4_PimA-like"/>
    <property type="match status" value="1"/>
</dbReference>
<dbReference type="STRING" id="651661.SAMN05660293_05294"/>
<dbReference type="AlphaFoldDB" id="A0A1T5HD18"/>
<protein>
    <submittedName>
        <fullName evidence="3">Glycosyltransferase involved in cell wall bisynthesis</fullName>
    </submittedName>
</protein>
<sequence length="384" mass="43670">MKLLVIHTLYNVRGGEETIVENETHHLLEAGLDVKTIFFSNGKGFKAMLKFIMLPFNLFSFLSIKNTINEYKPDIIHLHNWSFAASPAVILAAKWANVPIVLTIQNYRLLCPSATLFHNGAIFHESLNTRFPWKAVFKGVYKNSILMTFWLAFTVFLHKRMGTWKYVNKYLVHSEFVRSLFLNSDFGLREDQVLVKANSTASNNEKVAANSGDFFLYVGRLNEEKGISQLISAFANSDHKLVIIGDGPLLKFTEQSAEKSPNIVFKGKLPIDLVKKNMQEATALVFPSIWYEGMPLTIIESFSVSTPVIASKLGAMTDMITDGVNGLHFEAGNVADLQNKIDNWKNFPLEIKRQMRENARETYERKYTPDRNIKSLISIYEELT</sequence>
<dbReference type="Proteomes" id="UP000190897">
    <property type="component" value="Unassembled WGS sequence"/>
</dbReference>
<evidence type="ECO:0000313" key="4">
    <source>
        <dbReference type="Proteomes" id="UP000190897"/>
    </source>
</evidence>
<feature type="domain" description="Glycosyltransferase subfamily 4-like N-terminal" evidence="2">
    <location>
        <begin position="14"/>
        <end position="104"/>
    </location>
</feature>
<dbReference type="Pfam" id="PF13439">
    <property type="entry name" value="Glyco_transf_4"/>
    <property type="match status" value="1"/>
</dbReference>
<accession>A0A1T5HD18</accession>
<feature type="domain" description="Glycosyl transferase family 1" evidence="1">
    <location>
        <begin position="209"/>
        <end position="361"/>
    </location>
</feature>
<dbReference type="PANTHER" id="PTHR45947">
    <property type="entry name" value="SULFOQUINOVOSYL TRANSFERASE SQD2"/>
    <property type="match status" value="1"/>
</dbReference>
<evidence type="ECO:0000259" key="1">
    <source>
        <dbReference type="Pfam" id="PF00534"/>
    </source>
</evidence>
<keyword evidence="4" id="KW-1185">Reference proteome</keyword>
<dbReference type="InterPro" id="IPR050194">
    <property type="entry name" value="Glycosyltransferase_grp1"/>
</dbReference>
<reference evidence="4" key="1">
    <citation type="submission" date="2017-02" db="EMBL/GenBank/DDBJ databases">
        <authorList>
            <person name="Varghese N."/>
            <person name="Submissions S."/>
        </authorList>
    </citation>
    <scope>NUCLEOTIDE SEQUENCE [LARGE SCALE GENOMIC DNA]</scope>
    <source>
        <strain evidence="4">DSM 22270</strain>
    </source>
</reference>
<dbReference type="EMBL" id="FUZA01000011">
    <property type="protein sequence ID" value="SKC18421.1"/>
    <property type="molecule type" value="Genomic_DNA"/>
</dbReference>
<evidence type="ECO:0000259" key="2">
    <source>
        <dbReference type="Pfam" id="PF13439"/>
    </source>
</evidence>
<dbReference type="InterPro" id="IPR001296">
    <property type="entry name" value="Glyco_trans_1"/>
</dbReference>